<dbReference type="PANTHER" id="PTHR11733:SF241">
    <property type="entry name" value="GH26575P-RELATED"/>
    <property type="match status" value="1"/>
</dbReference>
<comment type="caution">
    <text evidence="2">The sequence shown here is derived from an EMBL/GenBank/DDBJ whole genome shotgun (WGS) entry which is preliminary data.</text>
</comment>
<keyword evidence="3" id="KW-1185">Reference proteome</keyword>
<proteinExistence type="predicted"/>
<feature type="non-terminal residue" evidence="2">
    <location>
        <position position="1"/>
    </location>
</feature>
<gene>
    <name evidence="2" type="ORF">V5799_006932</name>
</gene>
<keyword evidence="1" id="KW-1133">Transmembrane helix</keyword>
<dbReference type="InterPro" id="IPR042089">
    <property type="entry name" value="Peptidase_M13_dom_2"/>
</dbReference>
<dbReference type="InterPro" id="IPR024079">
    <property type="entry name" value="MetalloPept_cat_dom_sf"/>
</dbReference>
<dbReference type="Gene3D" id="3.40.390.10">
    <property type="entry name" value="Collagenase (Catalytic Domain)"/>
    <property type="match status" value="2"/>
</dbReference>
<evidence type="ECO:0000313" key="2">
    <source>
        <dbReference type="EMBL" id="KAK8766287.1"/>
    </source>
</evidence>
<keyword evidence="1" id="KW-0812">Transmembrane</keyword>
<feature type="transmembrane region" description="Helical" evidence="1">
    <location>
        <begin position="59"/>
        <end position="82"/>
    </location>
</feature>
<evidence type="ECO:0000256" key="1">
    <source>
        <dbReference type="SAM" id="Phobius"/>
    </source>
</evidence>
<dbReference type="Proteomes" id="UP001321473">
    <property type="component" value="Unassembled WGS sequence"/>
</dbReference>
<dbReference type="AlphaFoldDB" id="A0AAQ4DUZ7"/>
<protein>
    <submittedName>
        <fullName evidence="2">Uncharacterized protein</fullName>
    </submittedName>
</protein>
<sequence>FIIIRALSIPENANSLLHGALGSLIRYEKCVACVQSEAPSIREISHATASLIEHHWHLVAVYVLAFLCVVISTASVLLFLLFRTESAPHLDACSTLSCKRALRDLERLIDVSIDPCHDFYGHVCRRWLRRSDGGFLETAAWDLLRDLNSSLNDVDEHHRVSPRLFNLAQFYQLCHRFLSARGLQLSDMLRPFNRYHDLLALPTFPEVIKRVVNRSLAQGVHTLLHIRLVRISNVTTRLRIGRGRSLANKCCENLTAELLVYLKSLVSGISTTLLKKQGNIAEKDRFVHPYLAAPVNQQNYKVSVFRSLCKHVSSQQWPEAINAVLPSGSRLGRHSRVLVDNADAIAQALDFFGSSKDHGVAYIYIQVLMEAMRFDYLRRRRSHSPDGPTGTCLRATWSALSCSIDLTTSTFVGAHDKVARAIFERILSSVVLDADGSVWMGDLFRRNAKVMLGSVSIQSFAATSFNASAKDEIGVPNLTTSSALSLFPGLFMELRQARQMELLEDPPRQLAGKEGHDSDDFLESRVMYDVSSNSLKVPRAVRREPILYEEGVPLEFAPGTLGMLMARELLRAVVPSNVPGQWTSQEQVAFLRYDQCVDSLARRAMNVSLERPPDNQAPEYFFWLQGARTAYDVLSASYAAEERRSTNWNSYWREAQRTFFRRLCLISCRPHHNDLPSVPDDQSDSVSQQPVVPPRVSCLLPLLNMPEFAAAFECGHSPPTCTLA</sequence>
<dbReference type="GO" id="GO:0004222">
    <property type="term" value="F:metalloendopeptidase activity"/>
    <property type="evidence" value="ECO:0007669"/>
    <property type="project" value="InterPro"/>
</dbReference>
<reference evidence="2 3" key="1">
    <citation type="journal article" date="2023" name="Arcadia Sci">
        <title>De novo assembly of a long-read Amblyomma americanum tick genome.</title>
        <authorList>
            <person name="Chou S."/>
            <person name="Poskanzer K.E."/>
            <person name="Rollins M."/>
            <person name="Thuy-Boun P.S."/>
        </authorList>
    </citation>
    <scope>NUCLEOTIDE SEQUENCE [LARGE SCALE GENOMIC DNA]</scope>
    <source>
        <strain evidence="2">F_SG_1</strain>
        <tissue evidence="2">Salivary glands</tissue>
    </source>
</reference>
<keyword evidence="1" id="KW-0472">Membrane</keyword>
<dbReference type="InterPro" id="IPR000718">
    <property type="entry name" value="Peptidase_M13"/>
</dbReference>
<organism evidence="2 3">
    <name type="scientific">Amblyomma americanum</name>
    <name type="common">Lone star tick</name>
    <dbReference type="NCBI Taxonomy" id="6943"/>
    <lineage>
        <taxon>Eukaryota</taxon>
        <taxon>Metazoa</taxon>
        <taxon>Ecdysozoa</taxon>
        <taxon>Arthropoda</taxon>
        <taxon>Chelicerata</taxon>
        <taxon>Arachnida</taxon>
        <taxon>Acari</taxon>
        <taxon>Parasitiformes</taxon>
        <taxon>Ixodida</taxon>
        <taxon>Ixodoidea</taxon>
        <taxon>Ixodidae</taxon>
        <taxon>Amblyomminae</taxon>
        <taxon>Amblyomma</taxon>
    </lineage>
</organism>
<dbReference type="EMBL" id="JARKHS020026482">
    <property type="protein sequence ID" value="KAK8766287.1"/>
    <property type="molecule type" value="Genomic_DNA"/>
</dbReference>
<accession>A0AAQ4DUZ7</accession>
<name>A0AAQ4DUZ7_AMBAM</name>
<dbReference type="PROSITE" id="PS51885">
    <property type="entry name" value="NEPRILYSIN"/>
    <property type="match status" value="1"/>
</dbReference>
<dbReference type="Gene3D" id="1.10.1380.10">
    <property type="entry name" value="Neutral endopeptidase , domain2"/>
    <property type="match status" value="1"/>
</dbReference>
<dbReference type="PANTHER" id="PTHR11733">
    <property type="entry name" value="ZINC METALLOPROTEASE FAMILY M13 NEPRILYSIN-RELATED"/>
    <property type="match status" value="1"/>
</dbReference>
<dbReference type="SUPFAM" id="SSF55486">
    <property type="entry name" value="Metalloproteases ('zincins'), catalytic domain"/>
    <property type="match status" value="1"/>
</dbReference>
<dbReference type="GO" id="GO:0005886">
    <property type="term" value="C:plasma membrane"/>
    <property type="evidence" value="ECO:0007669"/>
    <property type="project" value="TreeGrafter"/>
</dbReference>
<evidence type="ECO:0000313" key="3">
    <source>
        <dbReference type="Proteomes" id="UP001321473"/>
    </source>
</evidence>
<dbReference type="GO" id="GO:0016485">
    <property type="term" value="P:protein processing"/>
    <property type="evidence" value="ECO:0007669"/>
    <property type="project" value="TreeGrafter"/>
</dbReference>